<evidence type="ECO:0000313" key="6">
    <source>
        <dbReference type="RefSeq" id="XP_016048797.2"/>
    </source>
</evidence>
<dbReference type="PROSITE" id="PS50835">
    <property type="entry name" value="IG_LIKE"/>
    <property type="match status" value="1"/>
</dbReference>
<evidence type="ECO:0000259" key="4">
    <source>
        <dbReference type="PROSITE" id="PS50835"/>
    </source>
</evidence>
<dbReference type="GO" id="GO:0009897">
    <property type="term" value="C:external side of plasma membrane"/>
    <property type="evidence" value="ECO:0007669"/>
    <property type="project" value="TreeGrafter"/>
</dbReference>
<dbReference type="GO" id="GO:0005615">
    <property type="term" value="C:extracellular space"/>
    <property type="evidence" value="ECO:0007669"/>
    <property type="project" value="TreeGrafter"/>
</dbReference>
<proteinExistence type="inferred from homology"/>
<dbReference type="InterPro" id="IPR037055">
    <property type="entry name" value="MHC_I-like_Ag-recog_sf"/>
</dbReference>
<dbReference type="InterPro" id="IPR013783">
    <property type="entry name" value="Ig-like_fold"/>
</dbReference>
<dbReference type="CTD" id="563"/>
<dbReference type="InterPro" id="IPR036179">
    <property type="entry name" value="Ig-like_dom_sf"/>
</dbReference>
<feature type="chain" id="PRO_5046606992" evidence="3">
    <location>
        <begin position="21"/>
        <end position="306"/>
    </location>
</feature>
<dbReference type="AlphaFoldDB" id="A0A1S3WR81"/>
<dbReference type="SUPFAM" id="SSF54452">
    <property type="entry name" value="MHC antigen-recognition domain"/>
    <property type="match status" value="1"/>
</dbReference>
<evidence type="ECO:0000256" key="2">
    <source>
        <dbReference type="RuleBase" id="RU004439"/>
    </source>
</evidence>
<dbReference type="Gene3D" id="2.60.40.10">
    <property type="entry name" value="Immunoglobulins"/>
    <property type="match status" value="1"/>
</dbReference>
<dbReference type="InterPro" id="IPR011161">
    <property type="entry name" value="MHC_I-like_Ag-recog"/>
</dbReference>
<dbReference type="Proteomes" id="UP001652624">
    <property type="component" value="Chromosome 15"/>
</dbReference>
<dbReference type="PRINTS" id="PR01638">
    <property type="entry name" value="MHCCLASSI"/>
</dbReference>
<dbReference type="PANTHER" id="PTHR16675">
    <property type="entry name" value="MHC CLASS I-RELATED"/>
    <property type="match status" value="1"/>
</dbReference>
<dbReference type="GO" id="GO:0001916">
    <property type="term" value="P:positive regulation of T cell mediated cytotoxicity"/>
    <property type="evidence" value="ECO:0007669"/>
    <property type="project" value="TreeGrafter"/>
</dbReference>
<gene>
    <name evidence="6" type="primary">AZGP1</name>
</gene>
<reference evidence="6" key="1">
    <citation type="submission" date="2025-08" db="UniProtKB">
        <authorList>
            <consortium name="RefSeq"/>
        </authorList>
    </citation>
    <scope>IDENTIFICATION</scope>
</reference>
<dbReference type="InterPro" id="IPR003597">
    <property type="entry name" value="Ig_C1-set"/>
</dbReference>
<organism evidence="5 6">
    <name type="scientific">Erinaceus europaeus</name>
    <name type="common">Western European hedgehog</name>
    <dbReference type="NCBI Taxonomy" id="9365"/>
    <lineage>
        <taxon>Eukaryota</taxon>
        <taxon>Metazoa</taxon>
        <taxon>Chordata</taxon>
        <taxon>Craniata</taxon>
        <taxon>Vertebrata</taxon>
        <taxon>Euteleostomi</taxon>
        <taxon>Mammalia</taxon>
        <taxon>Eutheria</taxon>
        <taxon>Laurasiatheria</taxon>
        <taxon>Eulipotyphla</taxon>
        <taxon>Erinaceidae</taxon>
        <taxon>Erinaceinae</taxon>
        <taxon>Erinaceus</taxon>
    </lineage>
</organism>
<dbReference type="eggNOG" id="ENOG502RWW3">
    <property type="taxonomic scope" value="Eukaryota"/>
</dbReference>
<name>A0A1S3WR81_ERIEU</name>
<protein>
    <submittedName>
        <fullName evidence="6">Zinc-alpha-2-glycoprotein isoform X2</fullName>
    </submittedName>
</protein>
<dbReference type="InterPro" id="IPR011162">
    <property type="entry name" value="MHC_I/II-like_Ag-recog"/>
</dbReference>
<dbReference type="GO" id="GO:0002486">
    <property type="term" value="P:antigen processing and presentation of endogenous peptide antigen via MHC class I via ER pathway, TAP-independent"/>
    <property type="evidence" value="ECO:0007669"/>
    <property type="project" value="TreeGrafter"/>
</dbReference>
<dbReference type="InterPro" id="IPR001039">
    <property type="entry name" value="MHC_I_a_a1/a2"/>
</dbReference>
<dbReference type="GeneID" id="103124162"/>
<evidence type="ECO:0000256" key="1">
    <source>
        <dbReference type="ARBA" id="ARBA00023180"/>
    </source>
</evidence>
<keyword evidence="5" id="KW-1185">Reference proteome</keyword>
<keyword evidence="1" id="KW-0325">Glycoprotein</keyword>
<evidence type="ECO:0000313" key="5">
    <source>
        <dbReference type="Proteomes" id="UP001652624"/>
    </source>
</evidence>
<evidence type="ECO:0000256" key="3">
    <source>
        <dbReference type="SAM" id="SignalP"/>
    </source>
</evidence>
<dbReference type="GO" id="GO:0002476">
    <property type="term" value="P:antigen processing and presentation of endogenous peptide antigen via MHC class Ib"/>
    <property type="evidence" value="ECO:0007669"/>
    <property type="project" value="TreeGrafter"/>
</dbReference>
<feature type="signal peptide" evidence="3">
    <location>
        <begin position="1"/>
        <end position="20"/>
    </location>
</feature>
<dbReference type="SUPFAM" id="SSF48726">
    <property type="entry name" value="Immunoglobulin"/>
    <property type="match status" value="1"/>
</dbReference>
<dbReference type="InterPro" id="IPR007110">
    <property type="entry name" value="Ig-like_dom"/>
</dbReference>
<dbReference type="Pfam" id="PF00129">
    <property type="entry name" value="MHC_I"/>
    <property type="match status" value="1"/>
</dbReference>
<dbReference type="GO" id="GO:0006955">
    <property type="term" value="P:immune response"/>
    <property type="evidence" value="ECO:0007669"/>
    <property type="project" value="TreeGrafter"/>
</dbReference>
<dbReference type="RefSeq" id="XP_016048797.2">
    <property type="nucleotide sequence ID" value="XM_016193311.2"/>
</dbReference>
<dbReference type="Gene3D" id="3.30.500.10">
    <property type="entry name" value="MHC class I-like antigen recognition-like"/>
    <property type="match status" value="1"/>
</dbReference>
<sequence length="306" mass="34742">MGSTGPVLLLLLFLLSPAVPKKSTTGPYSLSFFYTGLSKPQKGTPRFWAISYLNDQPFFRYNSLRSEAEPLGKWAGLKGLQNWSEESLLQQFREDYFMITLKDIMKFYKDPAGSHTFQGMFGCELRSNGSIGSFWKYGYDGKDFIEFRTDLTAWVALDPAAKVTKSQWEADVEYPQRARHYLLQECPGLLRNYLRRGRHLLDRKEPPAVFVTSNTDLKGNMIVKCGANGFYPRDIRLRWTKLKSRMELGSQGATLPTVNGTYLASVAMTVAPGDRTIYTCHLEHSSLGEPTSLIWSRPMWELSGRG</sequence>
<dbReference type="SMART" id="SM00407">
    <property type="entry name" value="IGc1"/>
    <property type="match status" value="1"/>
</dbReference>
<dbReference type="PANTHER" id="PTHR16675:SF289">
    <property type="entry name" value="ZINC-ALPHA-2-GLYCOPROTEIN"/>
    <property type="match status" value="1"/>
</dbReference>
<dbReference type="InterPro" id="IPR050208">
    <property type="entry name" value="MHC_class-I_related"/>
</dbReference>
<accession>A0A1S3WR81</accession>
<comment type="similarity">
    <text evidence="2">Belongs to the MHC class I family.</text>
</comment>
<keyword evidence="3" id="KW-0732">Signal</keyword>
<dbReference type="OrthoDB" id="8936120at2759"/>
<feature type="domain" description="Ig-like" evidence="4">
    <location>
        <begin position="207"/>
        <end position="296"/>
    </location>
</feature>
<dbReference type="Pfam" id="PF07654">
    <property type="entry name" value="C1-set"/>
    <property type="match status" value="1"/>
</dbReference>